<evidence type="ECO:0000313" key="2">
    <source>
        <dbReference type="EMBL" id="MBO0905719.1"/>
    </source>
</evidence>
<dbReference type="InterPro" id="IPR032710">
    <property type="entry name" value="NTF2-like_dom_sf"/>
</dbReference>
<protein>
    <submittedName>
        <fullName evidence="2">Nuclear transport factor 2 family protein</fullName>
    </submittedName>
</protein>
<dbReference type="Pfam" id="PF12680">
    <property type="entry name" value="SnoaL_2"/>
    <property type="match status" value="1"/>
</dbReference>
<sequence length="139" mass="15635">MTDDAMTRDEVHDLLRRMFAAFTDPAAAPKDFAELLTPDYVQYVDGEQLDYAGFLAHHEALRQSVVSASVSFEHVVTDGASAATVHVAEAVKLSGERVRLKVIAYFQFRDHRICVVDELTHMLEGEARDRDLGSRTLRR</sequence>
<comment type="caution">
    <text evidence="2">The sequence shown here is derived from an EMBL/GenBank/DDBJ whole genome shotgun (WGS) entry which is preliminary data.</text>
</comment>
<evidence type="ECO:0000313" key="3">
    <source>
        <dbReference type="Proteomes" id="UP000664288"/>
    </source>
</evidence>
<dbReference type="SUPFAM" id="SSF54427">
    <property type="entry name" value="NTF2-like"/>
    <property type="match status" value="1"/>
</dbReference>
<feature type="domain" description="SnoaL-like" evidence="1">
    <location>
        <begin position="16"/>
        <end position="114"/>
    </location>
</feature>
<dbReference type="Proteomes" id="UP000664288">
    <property type="component" value="Unassembled WGS sequence"/>
</dbReference>
<organism evidence="2 3">
    <name type="scientific">Jiella sonneratiae</name>
    <dbReference type="NCBI Taxonomy" id="2816856"/>
    <lineage>
        <taxon>Bacteria</taxon>
        <taxon>Pseudomonadati</taxon>
        <taxon>Pseudomonadota</taxon>
        <taxon>Alphaproteobacteria</taxon>
        <taxon>Hyphomicrobiales</taxon>
        <taxon>Aurantimonadaceae</taxon>
        <taxon>Jiella</taxon>
    </lineage>
</organism>
<evidence type="ECO:0000259" key="1">
    <source>
        <dbReference type="Pfam" id="PF12680"/>
    </source>
</evidence>
<dbReference type="Gene3D" id="3.10.450.50">
    <property type="match status" value="1"/>
</dbReference>
<keyword evidence="3" id="KW-1185">Reference proteome</keyword>
<accession>A0ABS3J7R9</accession>
<proteinExistence type="predicted"/>
<dbReference type="InterPro" id="IPR037401">
    <property type="entry name" value="SnoaL-like"/>
</dbReference>
<gene>
    <name evidence="2" type="ORF">J1C47_18905</name>
</gene>
<reference evidence="2 3" key="1">
    <citation type="submission" date="2021-03" db="EMBL/GenBank/DDBJ databases">
        <title>Whole genome sequence of Jiella sp. MQZ13P-4.</title>
        <authorList>
            <person name="Tuo L."/>
        </authorList>
    </citation>
    <scope>NUCLEOTIDE SEQUENCE [LARGE SCALE GENOMIC DNA]</scope>
    <source>
        <strain evidence="2 3">MQZ13P-4</strain>
    </source>
</reference>
<name>A0ABS3J7R9_9HYPH</name>
<dbReference type="RefSeq" id="WP_207352356.1">
    <property type="nucleotide sequence ID" value="NZ_JAFMPY010000025.1"/>
</dbReference>
<dbReference type="EMBL" id="JAFMPY010000025">
    <property type="protein sequence ID" value="MBO0905719.1"/>
    <property type="molecule type" value="Genomic_DNA"/>
</dbReference>